<proteinExistence type="predicted"/>
<dbReference type="Proteomes" id="UP001066276">
    <property type="component" value="Chromosome 1_1"/>
</dbReference>
<keyword evidence="1" id="KW-0472">Membrane</keyword>
<protein>
    <submittedName>
        <fullName evidence="2">Uncharacterized protein</fullName>
    </submittedName>
</protein>
<keyword evidence="3" id="KW-1185">Reference proteome</keyword>
<evidence type="ECO:0000313" key="2">
    <source>
        <dbReference type="EMBL" id="KAJ1219270.1"/>
    </source>
</evidence>
<evidence type="ECO:0000313" key="3">
    <source>
        <dbReference type="Proteomes" id="UP001066276"/>
    </source>
</evidence>
<keyword evidence="1" id="KW-0812">Transmembrane</keyword>
<gene>
    <name evidence="2" type="ORF">NDU88_006839</name>
</gene>
<feature type="transmembrane region" description="Helical" evidence="1">
    <location>
        <begin position="46"/>
        <end position="65"/>
    </location>
</feature>
<evidence type="ECO:0000256" key="1">
    <source>
        <dbReference type="SAM" id="Phobius"/>
    </source>
</evidence>
<keyword evidence="1" id="KW-1133">Transmembrane helix</keyword>
<sequence>MKTMERKQVKRIKARGDGDGGTCCCGFVHALVTAVITDVVPAVEAVGVVHIVAIVVLNVVARALLADVATDVSTNMMAAVVISGFLLSSL</sequence>
<comment type="caution">
    <text evidence="2">The sequence shown here is derived from an EMBL/GenBank/DDBJ whole genome shotgun (WGS) entry which is preliminary data.</text>
</comment>
<feature type="transmembrane region" description="Helical" evidence="1">
    <location>
        <begin position="21"/>
        <end position="40"/>
    </location>
</feature>
<accession>A0AAV7X4Y7</accession>
<reference evidence="2" key="1">
    <citation type="journal article" date="2022" name="bioRxiv">
        <title>Sequencing and chromosome-scale assembly of the giantPleurodeles waltlgenome.</title>
        <authorList>
            <person name="Brown T."/>
            <person name="Elewa A."/>
            <person name="Iarovenko S."/>
            <person name="Subramanian E."/>
            <person name="Araus A.J."/>
            <person name="Petzold A."/>
            <person name="Susuki M."/>
            <person name="Suzuki K.-i.T."/>
            <person name="Hayashi T."/>
            <person name="Toyoda A."/>
            <person name="Oliveira C."/>
            <person name="Osipova E."/>
            <person name="Leigh N.D."/>
            <person name="Simon A."/>
            <person name="Yun M.H."/>
        </authorList>
    </citation>
    <scope>NUCLEOTIDE SEQUENCE</scope>
    <source>
        <strain evidence="2">20211129_DDA</strain>
        <tissue evidence="2">Liver</tissue>
    </source>
</reference>
<name>A0AAV7X4Y7_PLEWA</name>
<dbReference type="EMBL" id="JANPWB010000001">
    <property type="protein sequence ID" value="KAJ1219270.1"/>
    <property type="molecule type" value="Genomic_DNA"/>
</dbReference>
<dbReference type="AlphaFoldDB" id="A0AAV7X4Y7"/>
<organism evidence="2 3">
    <name type="scientific">Pleurodeles waltl</name>
    <name type="common">Iberian ribbed newt</name>
    <dbReference type="NCBI Taxonomy" id="8319"/>
    <lineage>
        <taxon>Eukaryota</taxon>
        <taxon>Metazoa</taxon>
        <taxon>Chordata</taxon>
        <taxon>Craniata</taxon>
        <taxon>Vertebrata</taxon>
        <taxon>Euteleostomi</taxon>
        <taxon>Amphibia</taxon>
        <taxon>Batrachia</taxon>
        <taxon>Caudata</taxon>
        <taxon>Salamandroidea</taxon>
        <taxon>Salamandridae</taxon>
        <taxon>Pleurodelinae</taxon>
        <taxon>Pleurodeles</taxon>
    </lineage>
</organism>